<evidence type="ECO:0000256" key="5">
    <source>
        <dbReference type="ARBA" id="ARBA00022989"/>
    </source>
</evidence>
<dbReference type="PANTHER" id="PTHR42718:SF46">
    <property type="entry name" value="BLR6921 PROTEIN"/>
    <property type="match status" value="1"/>
</dbReference>
<keyword evidence="4 7" id="KW-0812">Transmembrane</keyword>
<dbReference type="GO" id="GO:0005886">
    <property type="term" value="C:plasma membrane"/>
    <property type="evidence" value="ECO:0007669"/>
    <property type="project" value="UniProtKB-SubCell"/>
</dbReference>
<feature type="transmembrane region" description="Helical" evidence="7">
    <location>
        <begin position="97"/>
        <end position="118"/>
    </location>
</feature>
<feature type="transmembrane region" description="Helical" evidence="7">
    <location>
        <begin position="71"/>
        <end position="91"/>
    </location>
</feature>
<feature type="transmembrane region" description="Helical" evidence="7">
    <location>
        <begin position="392"/>
        <end position="411"/>
    </location>
</feature>
<dbReference type="AlphaFoldDB" id="A0A7W4XYP7"/>
<dbReference type="SUPFAM" id="SSF103473">
    <property type="entry name" value="MFS general substrate transporter"/>
    <property type="match status" value="1"/>
</dbReference>
<evidence type="ECO:0000256" key="6">
    <source>
        <dbReference type="ARBA" id="ARBA00023136"/>
    </source>
</evidence>
<evidence type="ECO:0000259" key="8">
    <source>
        <dbReference type="PROSITE" id="PS50850"/>
    </source>
</evidence>
<dbReference type="Gene3D" id="1.20.1720.10">
    <property type="entry name" value="Multidrug resistance protein D"/>
    <property type="match status" value="1"/>
</dbReference>
<reference evidence="9 10" key="1">
    <citation type="submission" date="2020-08" db="EMBL/GenBank/DDBJ databases">
        <title>The Agave Microbiome: Exploring the role of microbial communities in plant adaptations to desert environments.</title>
        <authorList>
            <person name="Partida-Martinez L.P."/>
        </authorList>
    </citation>
    <scope>NUCLEOTIDE SEQUENCE [LARGE SCALE GENOMIC DNA]</scope>
    <source>
        <strain evidence="9 10">AS2.23</strain>
    </source>
</reference>
<feature type="transmembrane region" description="Helical" evidence="7">
    <location>
        <begin position="345"/>
        <end position="371"/>
    </location>
</feature>
<dbReference type="RefSeq" id="WP_183392991.1">
    <property type="nucleotide sequence ID" value="NZ_JACHVY010000007.1"/>
</dbReference>
<dbReference type="PROSITE" id="PS50850">
    <property type="entry name" value="MFS"/>
    <property type="match status" value="1"/>
</dbReference>
<evidence type="ECO:0000256" key="7">
    <source>
        <dbReference type="SAM" id="Phobius"/>
    </source>
</evidence>
<evidence type="ECO:0000256" key="1">
    <source>
        <dbReference type="ARBA" id="ARBA00004651"/>
    </source>
</evidence>
<feature type="transmembrane region" description="Helical" evidence="7">
    <location>
        <begin position="155"/>
        <end position="175"/>
    </location>
</feature>
<feature type="transmembrane region" description="Helical" evidence="7">
    <location>
        <begin position="320"/>
        <end position="339"/>
    </location>
</feature>
<gene>
    <name evidence="9" type="ORF">FHR75_004218</name>
</gene>
<dbReference type="GO" id="GO:0022857">
    <property type="term" value="F:transmembrane transporter activity"/>
    <property type="evidence" value="ECO:0007669"/>
    <property type="project" value="InterPro"/>
</dbReference>
<evidence type="ECO:0000313" key="10">
    <source>
        <dbReference type="Proteomes" id="UP000533269"/>
    </source>
</evidence>
<dbReference type="Gene3D" id="1.20.1250.20">
    <property type="entry name" value="MFS general substrate transporter like domains"/>
    <property type="match status" value="1"/>
</dbReference>
<feature type="transmembrane region" description="Helical" evidence="7">
    <location>
        <begin position="130"/>
        <end position="149"/>
    </location>
</feature>
<proteinExistence type="predicted"/>
<organism evidence="9 10">
    <name type="scientific">Kineococcus radiotolerans</name>
    <dbReference type="NCBI Taxonomy" id="131568"/>
    <lineage>
        <taxon>Bacteria</taxon>
        <taxon>Bacillati</taxon>
        <taxon>Actinomycetota</taxon>
        <taxon>Actinomycetes</taxon>
        <taxon>Kineosporiales</taxon>
        <taxon>Kineosporiaceae</taxon>
        <taxon>Kineococcus</taxon>
    </lineage>
</organism>
<dbReference type="Proteomes" id="UP000533269">
    <property type="component" value="Unassembled WGS sequence"/>
</dbReference>
<sequence length="487" mass="48714">MSVAVACLGMMMSFLTITATVSALASIQADLHLSPVQLVWTSSAYALAVAALVLSSGSLGDLLGRRTAFQAGTAIIGAGAVLTATAGSPAAVIVGEVVMGAGAALVVPNSLAIVSSAFPDATRRASAVGVWAACSGIGLAIGPLSAGLLLNSFTWHAVFLVNVVVAVLVLILSALTVPNTRVPGRGLDVPGSVLATLAIAALVVGVVDGGRTGFRTPLPIATFALALLAALAFVAVERRHPRPVLHLAAFTSASSIAALLIAAVSLFTFTGIALLATLQMQRALGYAPLESGARSLPLMGAYVLVSSAAAAAVRRVGVRVVLTTGLAATFAGVLLLHQVQVDSPFALTALAYALTGGGLGLLIAPTTALVVGAVPPQQAGMASAAVTTVRQVGAALGGSVLGTVVTSRLPAHTAVDPQHPAAAFTAAVHDGLLVAAAVLLITLVMAQVLLRSPRHLPRHRVRAAFAPIPLPRPNAGVPAQEDEILTA</sequence>
<comment type="subcellular location">
    <subcellularLocation>
        <location evidence="1">Cell membrane</location>
        <topology evidence="1">Multi-pass membrane protein</topology>
    </subcellularLocation>
</comment>
<dbReference type="InterPro" id="IPR036259">
    <property type="entry name" value="MFS_trans_sf"/>
</dbReference>
<feature type="domain" description="Major facilitator superfamily (MFS) profile" evidence="8">
    <location>
        <begin position="2"/>
        <end position="454"/>
    </location>
</feature>
<feature type="transmembrane region" description="Helical" evidence="7">
    <location>
        <begin position="39"/>
        <end position="59"/>
    </location>
</feature>
<evidence type="ECO:0000256" key="2">
    <source>
        <dbReference type="ARBA" id="ARBA00022448"/>
    </source>
</evidence>
<keyword evidence="6 7" id="KW-0472">Membrane</keyword>
<dbReference type="Pfam" id="PF07690">
    <property type="entry name" value="MFS_1"/>
    <property type="match status" value="1"/>
</dbReference>
<name>A0A7W4XYP7_KINRA</name>
<feature type="transmembrane region" description="Helical" evidence="7">
    <location>
        <begin position="431"/>
        <end position="450"/>
    </location>
</feature>
<dbReference type="CDD" id="cd17321">
    <property type="entry name" value="MFS_MMR_MDR_like"/>
    <property type="match status" value="1"/>
</dbReference>
<comment type="caution">
    <text evidence="9">The sequence shown here is derived from an EMBL/GenBank/DDBJ whole genome shotgun (WGS) entry which is preliminary data.</text>
</comment>
<evidence type="ECO:0000256" key="3">
    <source>
        <dbReference type="ARBA" id="ARBA00022475"/>
    </source>
</evidence>
<reference evidence="9 10" key="2">
    <citation type="submission" date="2020-08" db="EMBL/GenBank/DDBJ databases">
        <authorList>
            <person name="Partida-Martinez L."/>
            <person name="Huntemann M."/>
            <person name="Clum A."/>
            <person name="Wang J."/>
            <person name="Palaniappan K."/>
            <person name="Ritter S."/>
            <person name="Chen I.-M."/>
            <person name="Stamatis D."/>
            <person name="Reddy T."/>
            <person name="O'Malley R."/>
            <person name="Daum C."/>
            <person name="Shapiro N."/>
            <person name="Ivanova N."/>
            <person name="Kyrpides N."/>
            <person name="Woyke T."/>
        </authorList>
    </citation>
    <scope>NUCLEOTIDE SEQUENCE [LARGE SCALE GENOMIC DNA]</scope>
    <source>
        <strain evidence="9 10">AS2.23</strain>
    </source>
</reference>
<dbReference type="InterPro" id="IPR011701">
    <property type="entry name" value="MFS"/>
</dbReference>
<feature type="transmembrane region" description="Helical" evidence="7">
    <location>
        <begin position="218"/>
        <end position="236"/>
    </location>
</feature>
<evidence type="ECO:0000256" key="4">
    <source>
        <dbReference type="ARBA" id="ARBA00022692"/>
    </source>
</evidence>
<keyword evidence="3" id="KW-1003">Cell membrane</keyword>
<keyword evidence="5 7" id="KW-1133">Transmembrane helix</keyword>
<dbReference type="EMBL" id="JACHVY010000007">
    <property type="protein sequence ID" value="MBB2903376.1"/>
    <property type="molecule type" value="Genomic_DNA"/>
</dbReference>
<accession>A0A7W4XYP7</accession>
<keyword evidence="2" id="KW-0813">Transport</keyword>
<dbReference type="InterPro" id="IPR020846">
    <property type="entry name" value="MFS_dom"/>
</dbReference>
<evidence type="ECO:0000313" key="9">
    <source>
        <dbReference type="EMBL" id="MBB2903376.1"/>
    </source>
</evidence>
<protein>
    <submittedName>
        <fullName evidence="9">MFS family permease</fullName>
    </submittedName>
</protein>
<dbReference type="PANTHER" id="PTHR42718">
    <property type="entry name" value="MAJOR FACILITATOR SUPERFAMILY MULTIDRUG TRANSPORTER MFSC"/>
    <property type="match status" value="1"/>
</dbReference>
<feature type="transmembrane region" description="Helical" evidence="7">
    <location>
        <begin position="248"/>
        <end position="276"/>
    </location>
</feature>
<feature type="transmembrane region" description="Helical" evidence="7">
    <location>
        <begin position="296"/>
        <end position="313"/>
    </location>
</feature>
<feature type="transmembrane region" description="Helical" evidence="7">
    <location>
        <begin position="187"/>
        <end position="206"/>
    </location>
</feature>